<name>A0A2I6PHW5_9CAUD</name>
<sequence length="164" mass="16943">MSQELKLIALAQAIAGDVKTLTNRIGDLTSLPTTAKGNIVAAIQEIYTLMGQAGAVIDDAAGNGATSVTWSADKIYDMIELAKAAVKTDLLGGATAAFDTLKELQDLITNDESIVSALATKVGEKVSFAEAQTLTSGQRLQACQNIGIGDPESDLVAAYNAAKV</sequence>
<evidence type="ECO:0000313" key="1">
    <source>
        <dbReference type="EMBL" id="AUM59633.1"/>
    </source>
</evidence>
<evidence type="ECO:0000313" key="2">
    <source>
        <dbReference type="Proteomes" id="UP000240704"/>
    </source>
</evidence>
<dbReference type="EMBL" id="MG596799">
    <property type="protein sequence ID" value="AUM59633.1"/>
    <property type="molecule type" value="Genomic_DNA"/>
</dbReference>
<accession>A0A2I6PHW5</accession>
<keyword evidence="2" id="KW-1185">Reference proteome</keyword>
<organism evidence="1 2">
    <name type="scientific">Pseudomonas phage PMBT3</name>
    <dbReference type="NCBI Taxonomy" id="2059856"/>
    <lineage>
        <taxon>Viruses</taxon>
        <taxon>Duplodnaviria</taxon>
        <taxon>Heunggongvirae</taxon>
        <taxon>Uroviricota</taxon>
        <taxon>Caudoviricetes</taxon>
        <taxon>Maxrubnervirus</taxon>
        <taxon>Maxrubnervirus PMBT3</taxon>
    </lineage>
</organism>
<dbReference type="KEGG" id="vg:54986972"/>
<proteinExistence type="predicted"/>
<protein>
    <submittedName>
        <fullName evidence="1">Uncharacterized protein</fullName>
    </submittedName>
</protein>
<reference evidence="2" key="1">
    <citation type="submission" date="2017-11" db="EMBL/GenBank/DDBJ databases">
        <title>Genome sequence and characterization of the novel virulent phage PMBT3 infecting Pseudomonas sp.</title>
        <authorList>
            <person name="Koberg S."/>
            <person name="Brinks E."/>
            <person name="Heller K.J."/>
            <person name="Neve H."/>
            <person name="Franz C.M.A.P."/>
        </authorList>
    </citation>
    <scope>NUCLEOTIDE SEQUENCE [LARGE SCALE GENOMIC DNA]</scope>
</reference>
<dbReference type="GeneID" id="54986972"/>
<dbReference type="RefSeq" id="YP_009796582.1">
    <property type="nucleotide sequence ID" value="NC_047902.1"/>
</dbReference>
<dbReference type="Proteomes" id="UP000240704">
    <property type="component" value="Segment"/>
</dbReference>